<reference evidence="6" key="1">
    <citation type="submission" date="2008-12" db="EMBL/GenBank/DDBJ databases">
        <authorList>
            <person name="Chen Y.-M."/>
            <person name="Chen T.-L."/>
            <person name="Lee C.-M."/>
            <person name="Lee Y.-M."/>
            <person name="Chen C.-Y."/>
            <person name="Lin H.-J."/>
        </authorList>
    </citation>
    <scope>NUCLEOTIDE SEQUENCE</scope>
    <source>
        <strain evidence="6">D394</strain>
    </source>
</reference>
<evidence type="ECO:0000256" key="4">
    <source>
        <dbReference type="SAM" id="Phobius"/>
    </source>
</evidence>
<evidence type="ECO:0000256" key="1">
    <source>
        <dbReference type="ARBA" id="ARBA00004192"/>
    </source>
</evidence>
<dbReference type="Pfam" id="PF01543">
    <property type="entry name" value="HCV_capsid"/>
    <property type="match status" value="1"/>
</dbReference>
<keyword evidence="4" id="KW-1133">Transmembrane helix</keyword>
<evidence type="ECO:0000256" key="3">
    <source>
        <dbReference type="SAM" id="MobiDB-lite"/>
    </source>
</evidence>
<keyword evidence="4" id="KW-0812">Transmembrane</keyword>
<organism evidence="6">
    <name type="scientific">Hepacivirus hominis</name>
    <dbReference type="NCBI Taxonomy" id="3052230"/>
    <lineage>
        <taxon>Viruses</taxon>
        <taxon>Riboviria</taxon>
        <taxon>Orthornavirae</taxon>
        <taxon>Kitrinoviricota</taxon>
        <taxon>Flasuviricetes</taxon>
        <taxon>Amarillovirales</taxon>
        <taxon>Flaviviridae</taxon>
        <taxon>Hepacivirus</taxon>
    </lineage>
</organism>
<sequence>SKLCSQVPPIGHTIGLFYLLISMVVCGGVREKRKNLPPPPSSEHLQPIPKVLRAEGGTWAQTLYPCFPYGDEGWGGGGCLPPPPRPRSRWGTNDHK</sequence>
<feature type="non-terminal residue" evidence="6">
    <location>
        <position position="96"/>
    </location>
</feature>
<evidence type="ECO:0000256" key="2">
    <source>
        <dbReference type="ARBA" id="ARBA00023200"/>
    </source>
</evidence>
<feature type="non-terminal residue" evidence="6">
    <location>
        <position position="1"/>
    </location>
</feature>
<feature type="transmembrane region" description="Helical" evidence="4">
    <location>
        <begin position="12"/>
        <end position="29"/>
    </location>
</feature>
<dbReference type="GO" id="GO:0019028">
    <property type="term" value="C:viral capsid"/>
    <property type="evidence" value="ECO:0007669"/>
    <property type="project" value="InterPro"/>
</dbReference>
<keyword evidence="2" id="KW-1035">Host cytoplasm</keyword>
<reference evidence="6" key="2">
    <citation type="journal article" date="2009" name="J. Med. Virol.">
        <title>Molecular epidemiology of HCV genotypes among injection drug users in Taiwan: Full-length sequences of two new subtype 6w strains and a recombinant form_2b6w.</title>
        <authorList>
            <person name="Lee Y.M."/>
            <person name="Lin H.J."/>
            <person name="Chen Y.J."/>
            <person name="Lee C.M."/>
            <person name="Wang S.F."/>
            <person name="Chang K.Y."/>
            <person name="Chen T.L."/>
            <person name="Liu H.F."/>
            <person name="Chen Y.M."/>
        </authorList>
    </citation>
    <scope>NUCLEOTIDE SEQUENCE</scope>
    <source>
        <strain evidence="6">D394</strain>
    </source>
</reference>
<evidence type="ECO:0000313" key="6">
    <source>
        <dbReference type="EMBL" id="ACT37207.1"/>
    </source>
</evidence>
<proteinExistence type="predicted"/>
<comment type="subcellular location">
    <subcellularLocation>
        <location evidence="1">Host cytoplasm</location>
    </subcellularLocation>
</comment>
<dbReference type="GO" id="GO:0030430">
    <property type="term" value="C:host cell cytoplasm"/>
    <property type="evidence" value="ECO:0007669"/>
    <property type="project" value="UniProtKB-SubCell"/>
</dbReference>
<feature type="region of interest" description="Disordered" evidence="3">
    <location>
        <begin position="77"/>
        <end position="96"/>
    </location>
</feature>
<accession>D1G2I4</accession>
<evidence type="ECO:0000259" key="5">
    <source>
        <dbReference type="Pfam" id="PF01543"/>
    </source>
</evidence>
<dbReference type="InterPro" id="IPR002522">
    <property type="entry name" value="HCV_core_N"/>
</dbReference>
<feature type="domain" description="Hepatitis C virus Core protein N-terminal" evidence="5">
    <location>
        <begin position="8"/>
        <end position="95"/>
    </location>
</feature>
<name>D1G2I4_9HEPC</name>
<dbReference type="EMBL" id="FJ515143">
    <property type="protein sequence ID" value="ACT37207.1"/>
    <property type="molecule type" value="Genomic_RNA"/>
</dbReference>
<dbReference type="GO" id="GO:0005198">
    <property type="term" value="F:structural molecule activity"/>
    <property type="evidence" value="ECO:0007669"/>
    <property type="project" value="InterPro"/>
</dbReference>
<keyword evidence="4" id="KW-0472">Membrane</keyword>
<protein>
    <submittedName>
        <fullName evidence="6">Polyprotein</fullName>
    </submittedName>
</protein>